<feature type="signal peptide" evidence="1">
    <location>
        <begin position="1"/>
        <end position="17"/>
    </location>
</feature>
<name>A0A9D1Z2W3_9BACT</name>
<evidence type="ECO:0000256" key="1">
    <source>
        <dbReference type="SAM" id="SignalP"/>
    </source>
</evidence>
<accession>A0A9D1Z2W3</accession>
<keyword evidence="1" id="KW-0732">Signal</keyword>
<dbReference type="SUPFAM" id="SSF50998">
    <property type="entry name" value="Quinoprotein alcohol dehydrogenase-like"/>
    <property type="match status" value="1"/>
</dbReference>
<sequence length="467" mass="52854">MKRLLCLCLLWLPAVLAAREYAPYKALTLDLRTPVRQCRLTPLHLGAGKLGFVTVFSAEKSLDPYEGSFTFPKDTPKIVVFDADGKELWRRELPYTIPGVWFMPLLPMDMDGDGCDEIYYVANTCERPFDYDGFRLERADARTGEVTGSWRWPAPSHNQANSYKWRFLLIGGHADDGSPVLVTVQGTYKDIRMQAWNGDMSRRWKVEIPDDGRGARGSHSTPIIDLYRDGREQFLYGERCFSFDTGQQLFILDGEVWNEHSDLVQPWWNEAAGCWCFFTTREKGDNGKLPRAVMFDQSGRHLWEIADRRGHYHHGWVGNFGPHGERIAMAGRYPFKDEGLPSGSCVARTYDAVTGEEVRIDFPIKGTVVDFNGDGIHELYTGGKLYDRTGRVVADTGKGILVAAKKVLPLPGEQLVVAASDGRIVFWADRNASEPSAQQTRFDTEVYRDNVRLSSVGYGHRYPVLNF</sequence>
<keyword evidence="2" id="KW-0456">Lyase</keyword>
<dbReference type="GO" id="GO:0016829">
    <property type="term" value="F:lyase activity"/>
    <property type="evidence" value="ECO:0007669"/>
    <property type="project" value="UniProtKB-KW"/>
</dbReference>
<evidence type="ECO:0000313" key="3">
    <source>
        <dbReference type="Proteomes" id="UP000886844"/>
    </source>
</evidence>
<feature type="chain" id="PRO_5039689142" evidence="1">
    <location>
        <begin position="18"/>
        <end position="467"/>
    </location>
</feature>
<dbReference type="AlphaFoldDB" id="A0A9D1Z2W3"/>
<proteinExistence type="predicted"/>
<comment type="caution">
    <text evidence="2">The sequence shown here is derived from an EMBL/GenBank/DDBJ whole genome shotgun (WGS) entry which is preliminary data.</text>
</comment>
<reference evidence="2" key="1">
    <citation type="journal article" date="2021" name="PeerJ">
        <title>Extensive microbial diversity within the chicken gut microbiome revealed by metagenomics and culture.</title>
        <authorList>
            <person name="Gilroy R."/>
            <person name="Ravi A."/>
            <person name="Getino M."/>
            <person name="Pursley I."/>
            <person name="Horton D.L."/>
            <person name="Alikhan N.F."/>
            <person name="Baker D."/>
            <person name="Gharbi K."/>
            <person name="Hall N."/>
            <person name="Watson M."/>
            <person name="Adriaenssens E.M."/>
            <person name="Foster-Nyarko E."/>
            <person name="Jarju S."/>
            <person name="Secka A."/>
            <person name="Antonio M."/>
            <person name="Oren A."/>
            <person name="Chaudhuri R.R."/>
            <person name="La Ragione R."/>
            <person name="Hildebrand F."/>
            <person name="Pallen M.J."/>
        </authorList>
    </citation>
    <scope>NUCLEOTIDE SEQUENCE</scope>
    <source>
        <strain evidence="2">5134</strain>
    </source>
</reference>
<reference evidence="2" key="2">
    <citation type="submission" date="2021-04" db="EMBL/GenBank/DDBJ databases">
        <authorList>
            <person name="Gilroy R."/>
        </authorList>
    </citation>
    <scope>NUCLEOTIDE SEQUENCE</scope>
    <source>
        <strain evidence="2">5134</strain>
    </source>
</reference>
<organism evidence="2 3">
    <name type="scientific">Candidatus Alistipes intestinigallinarum</name>
    <dbReference type="NCBI Taxonomy" id="2838440"/>
    <lineage>
        <taxon>Bacteria</taxon>
        <taxon>Pseudomonadati</taxon>
        <taxon>Bacteroidota</taxon>
        <taxon>Bacteroidia</taxon>
        <taxon>Bacteroidales</taxon>
        <taxon>Rikenellaceae</taxon>
        <taxon>Alistipes</taxon>
    </lineage>
</organism>
<dbReference type="EMBL" id="DXDA01000074">
    <property type="protein sequence ID" value="HIY69705.1"/>
    <property type="molecule type" value="Genomic_DNA"/>
</dbReference>
<protein>
    <submittedName>
        <fullName evidence="2">Polysaccharide lyase 11</fullName>
    </submittedName>
</protein>
<evidence type="ECO:0000313" key="2">
    <source>
        <dbReference type="EMBL" id="HIY69705.1"/>
    </source>
</evidence>
<dbReference type="InterPro" id="IPR011047">
    <property type="entry name" value="Quinoprotein_ADH-like_sf"/>
</dbReference>
<gene>
    <name evidence="2" type="ORF">H9828_09840</name>
</gene>
<dbReference type="Proteomes" id="UP000886844">
    <property type="component" value="Unassembled WGS sequence"/>
</dbReference>